<dbReference type="InterPro" id="IPR016024">
    <property type="entry name" value="ARM-type_fold"/>
</dbReference>
<dbReference type="EMBL" id="JAACNO010001437">
    <property type="protein sequence ID" value="KAF4140613.1"/>
    <property type="molecule type" value="Genomic_DNA"/>
</dbReference>
<dbReference type="InterPro" id="IPR011989">
    <property type="entry name" value="ARM-like"/>
</dbReference>
<dbReference type="GO" id="GO:0030686">
    <property type="term" value="C:90S preribosome"/>
    <property type="evidence" value="ECO:0007669"/>
    <property type="project" value="TreeGrafter"/>
</dbReference>
<evidence type="ECO:0000313" key="2">
    <source>
        <dbReference type="EMBL" id="KAF4140613.1"/>
    </source>
</evidence>
<comment type="similarity">
    <text evidence="1">Belongs to the HEATR1/UTP10 family.</text>
</comment>
<keyword evidence="1" id="KW-0687">Ribonucleoprotein</keyword>
<dbReference type="PANTHER" id="PTHR13457:SF1">
    <property type="entry name" value="HEAT REPEAT-CONTAINING PROTEIN 1"/>
    <property type="match status" value="1"/>
</dbReference>
<keyword evidence="1" id="KW-0690">Ribosome biogenesis</keyword>
<keyword evidence="1" id="KW-0539">Nucleus</keyword>
<dbReference type="Gene3D" id="1.25.10.10">
    <property type="entry name" value="Leucine-rich Repeat Variant"/>
    <property type="match status" value="1"/>
</dbReference>
<dbReference type="SUPFAM" id="SSF48371">
    <property type="entry name" value="ARM repeat"/>
    <property type="match status" value="1"/>
</dbReference>
<dbReference type="Proteomes" id="UP000704712">
    <property type="component" value="Unassembled WGS sequence"/>
</dbReference>
<organism evidence="2 3">
    <name type="scientific">Phytophthora infestans</name>
    <name type="common">Potato late blight agent</name>
    <name type="synonym">Botrytis infestans</name>
    <dbReference type="NCBI Taxonomy" id="4787"/>
    <lineage>
        <taxon>Eukaryota</taxon>
        <taxon>Sar</taxon>
        <taxon>Stramenopiles</taxon>
        <taxon>Oomycota</taxon>
        <taxon>Peronosporomycetes</taxon>
        <taxon>Peronosporales</taxon>
        <taxon>Peronosporaceae</taxon>
        <taxon>Phytophthora</taxon>
    </lineage>
</organism>
<dbReference type="AlphaFoldDB" id="A0A8S9UJA0"/>
<dbReference type="GO" id="GO:0030515">
    <property type="term" value="F:snoRNA binding"/>
    <property type="evidence" value="ECO:0007669"/>
    <property type="project" value="TreeGrafter"/>
</dbReference>
<dbReference type="PANTHER" id="PTHR13457">
    <property type="entry name" value="BAP28"/>
    <property type="match status" value="1"/>
</dbReference>
<comment type="subcellular location">
    <subcellularLocation>
        <location evidence="1">Nucleus</location>
        <location evidence="1">Nucleolus</location>
    </subcellularLocation>
</comment>
<sequence>MLDWLDAMIPNAEGSGDSVNIHTALLSVDILAASFVTNAHEAFPAYSPNVVNAPPMTLHLFGCAFVCLSSVCRAVDPVVFSLLPKFFPRLLSEVNYCSSTSNVSGTKAVLQCLLAALEVITDKIPQLLGPYLPDVLGALLSSSLLSSAPASAQVLMTVDCCILNLCNHVGLRQLLHNVRARFDFKERHERDQADRGHIGWIVIQFVHPDQPRAGALCVREGQGGHVVQRVRRRA</sequence>
<comment type="caution">
    <text evidence="2">The sequence shown here is derived from an EMBL/GenBank/DDBJ whole genome shotgun (WGS) entry which is preliminary data.</text>
</comment>
<dbReference type="GO" id="GO:0032040">
    <property type="term" value="C:small-subunit processome"/>
    <property type="evidence" value="ECO:0007669"/>
    <property type="project" value="TreeGrafter"/>
</dbReference>
<proteinExistence type="inferred from homology"/>
<dbReference type="InterPro" id="IPR040191">
    <property type="entry name" value="UTP10"/>
</dbReference>
<keyword evidence="1" id="KW-0698">rRNA processing</keyword>
<comment type="function">
    <text evidence="1">Involved in nucleolar processing of pre-18S ribosomal RNA.</text>
</comment>
<dbReference type="GO" id="GO:0034455">
    <property type="term" value="C:t-UTP complex"/>
    <property type="evidence" value="ECO:0007669"/>
    <property type="project" value="TreeGrafter"/>
</dbReference>
<dbReference type="GO" id="GO:0045943">
    <property type="term" value="P:positive regulation of transcription by RNA polymerase I"/>
    <property type="evidence" value="ECO:0007669"/>
    <property type="project" value="TreeGrafter"/>
</dbReference>
<protein>
    <recommendedName>
        <fullName evidence="1">HEAT repeat-containing protein 1</fullName>
    </recommendedName>
</protein>
<gene>
    <name evidence="2" type="ORF">GN958_ATG10193</name>
</gene>
<evidence type="ECO:0000256" key="1">
    <source>
        <dbReference type="RuleBase" id="RU367065"/>
    </source>
</evidence>
<accession>A0A8S9UJA0</accession>
<evidence type="ECO:0000313" key="3">
    <source>
        <dbReference type="Proteomes" id="UP000704712"/>
    </source>
</evidence>
<dbReference type="GO" id="GO:0000462">
    <property type="term" value="P:maturation of SSU-rRNA from tricistronic rRNA transcript (SSU-rRNA, 5.8S rRNA, LSU-rRNA)"/>
    <property type="evidence" value="ECO:0007669"/>
    <property type="project" value="TreeGrafter"/>
</dbReference>
<name>A0A8S9UJA0_PHYIN</name>
<reference evidence="2" key="1">
    <citation type="submission" date="2020-03" db="EMBL/GenBank/DDBJ databases">
        <title>Hybrid Assembly of Korean Phytophthora infestans isolates.</title>
        <authorList>
            <person name="Prokchorchik M."/>
            <person name="Lee Y."/>
            <person name="Seo J."/>
            <person name="Cho J.-H."/>
            <person name="Park Y.-E."/>
            <person name="Jang D.-C."/>
            <person name="Im J.-S."/>
            <person name="Choi J.-G."/>
            <person name="Park H.-J."/>
            <person name="Lee G.-B."/>
            <person name="Lee Y.-G."/>
            <person name="Hong S.-Y."/>
            <person name="Cho K."/>
            <person name="Sohn K.H."/>
        </authorList>
    </citation>
    <scope>NUCLEOTIDE SEQUENCE</scope>
    <source>
        <strain evidence="2">KR_2_A2</strain>
    </source>
</reference>